<evidence type="ECO:0000313" key="5">
    <source>
        <dbReference type="EMBL" id="GAP13999.1"/>
    </source>
</evidence>
<gene>
    <name evidence="5" type="ORF">LARV_01759</name>
</gene>
<dbReference type="GO" id="GO:0005829">
    <property type="term" value="C:cytosol"/>
    <property type="evidence" value="ECO:0007669"/>
    <property type="project" value="TreeGrafter"/>
</dbReference>
<dbReference type="PANTHER" id="PTHR46517">
    <property type="entry name" value="FRUCTOSE-2,6-BISPHOSPHATASE TIGAR"/>
    <property type="match status" value="1"/>
</dbReference>
<dbReference type="GO" id="GO:0004331">
    <property type="term" value="F:fructose-2,6-bisphosphate 2-phosphatase activity"/>
    <property type="evidence" value="ECO:0007669"/>
    <property type="project" value="TreeGrafter"/>
</dbReference>
<dbReference type="AlphaFoldDB" id="A0A0S7B952"/>
<dbReference type="GO" id="GO:0045820">
    <property type="term" value="P:negative regulation of glycolytic process"/>
    <property type="evidence" value="ECO:0007669"/>
    <property type="project" value="TreeGrafter"/>
</dbReference>
<dbReference type="PANTHER" id="PTHR46517:SF1">
    <property type="entry name" value="FRUCTOSE-2,6-BISPHOSPHATASE TIGAR"/>
    <property type="match status" value="1"/>
</dbReference>
<dbReference type="SUPFAM" id="SSF53254">
    <property type="entry name" value="Phosphoglycerate mutase-like"/>
    <property type="match status" value="1"/>
</dbReference>
<proteinExistence type="predicted"/>
<evidence type="ECO:0000256" key="1">
    <source>
        <dbReference type="ARBA" id="ARBA00022801"/>
    </source>
</evidence>
<dbReference type="SMART" id="SM00855">
    <property type="entry name" value="PGAM"/>
    <property type="match status" value="1"/>
</dbReference>
<dbReference type="EMBL" id="DF967972">
    <property type="protein sequence ID" value="GAP13999.1"/>
    <property type="molecule type" value="Genomic_DNA"/>
</dbReference>
<dbReference type="CDD" id="cd07067">
    <property type="entry name" value="HP_PGM_like"/>
    <property type="match status" value="1"/>
</dbReference>
<feature type="active site" description="Proton donor/acceptor" evidence="2">
    <location>
        <position position="82"/>
    </location>
</feature>
<feature type="active site" description="Tele-phosphohistidine intermediate" evidence="2">
    <location>
        <position position="9"/>
    </location>
</feature>
<dbReference type="PROSITE" id="PS00175">
    <property type="entry name" value="PG_MUTASE"/>
    <property type="match status" value="1"/>
</dbReference>
<keyword evidence="1" id="KW-0378">Hydrolase</keyword>
<feature type="region of interest" description="Disordered" evidence="4">
    <location>
        <begin position="180"/>
        <end position="201"/>
    </location>
</feature>
<dbReference type="GO" id="GO:0043456">
    <property type="term" value="P:regulation of pentose-phosphate shunt"/>
    <property type="evidence" value="ECO:0007669"/>
    <property type="project" value="TreeGrafter"/>
</dbReference>
<feature type="binding site" evidence="3">
    <location>
        <position position="58"/>
    </location>
    <ligand>
        <name>substrate</name>
    </ligand>
</feature>
<evidence type="ECO:0000256" key="2">
    <source>
        <dbReference type="PIRSR" id="PIRSR613078-1"/>
    </source>
</evidence>
<accession>A0A0S7B952</accession>
<dbReference type="Gene3D" id="3.40.50.1240">
    <property type="entry name" value="Phosphoglycerate mutase-like"/>
    <property type="match status" value="1"/>
</dbReference>
<evidence type="ECO:0000256" key="4">
    <source>
        <dbReference type="SAM" id="MobiDB-lite"/>
    </source>
</evidence>
<organism evidence="5">
    <name type="scientific">Longilinea arvoryzae</name>
    <dbReference type="NCBI Taxonomy" id="360412"/>
    <lineage>
        <taxon>Bacteria</taxon>
        <taxon>Bacillati</taxon>
        <taxon>Chloroflexota</taxon>
        <taxon>Anaerolineae</taxon>
        <taxon>Anaerolineales</taxon>
        <taxon>Anaerolineaceae</taxon>
        <taxon>Longilinea</taxon>
    </lineage>
</organism>
<protein>
    <submittedName>
        <fullName evidence="5">Fructose-2,6-bisphosphatase</fullName>
    </submittedName>
</protein>
<dbReference type="Pfam" id="PF00300">
    <property type="entry name" value="His_Phos_1"/>
    <property type="match status" value="1"/>
</dbReference>
<reference evidence="5" key="1">
    <citation type="submission" date="2015-07" db="EMBL/GenBank/DDBJ databases">
        <title>Draft Genome Sequences of Anaerolinea thermolimosa IMO-1, Bellilinea caldifistulae GOMI-1, Leptolinea tardivitalis YMTK-2, Levilinea saccharolytica KIBI-1,Longilinea arvoryzae KOME-1, Previously Described as Members of the Anaerolineaceae (Chloroflexi).</title>
        <authorList>
            <person name="Sekiguchi Y."/>
            <person name="Ohashi A."/>
            <person name="Matsuura N."/>
            <person name="Tourlousse M.D."/>
        </authorList>
    </citation>
    <scope>NUCLEOTIDE SEQUENCE [LARGE SCALE GENOMIC DNA]</scope>
    <source>
        <strain evidence="5">KOME-1</strain>
    </source>
</reference>
<sequence>MTTLWLVRHGQTDWNVEGRYQGQTDVPLNAAGLAQAHALAAELAGRPFDAVYSSDLQRARITAEIIARPLRLPVQTDIRLREINQGQWEGQIYKHLVARFQAEMLARRGDPNGFRPPDGESVAEVAARVAQAIDAIACAHPDGQVIVVSHALALATLICQANQIPLQDVYDHLPHNAHPEVIEWPPRMNGHKAPQSHSATG</sequence>
<dbReference type="InterPro" id="IPR051695">
    <property type="entry name" value="Phosphoglycerate_Mutase"/>
</dbReference>
<name>A0A0S7B952_9CHLR</name>
<feature type="binding site" evidence="3">
    <location>
        <begin position="8"/>
        <end position="15"/>
    </location>
    <ligand>
        <name>substrate</name>
    </ligand>
</feature>
<dbReference type="OrthoDB" id="9781415at2"/>
<evidence type="ECO:0000256" key="3">
    <source>
        <dbReference type="PIRSR" id="PIRSR613078-2"/>
    </source>
</evidence>
<dbReference type="InterPro" id="IPR001345">
    <property type="entry name" value="PG/BPGM_mutase_AS"/>
</dbReference>
<dbReference type="STRING" id="360412.LARV_01759"/>
<dbReference type="InterPro" id="IPR013078">
    <property type="entry name" value="His_Pase_superF_clade-1"/>
</dbReference>
<dbReference type="Proteomes" id="UP000055060">
    <property type="component" value="Unassembled WGS sequence"/>
</dbReference>
<evidence type="ECO:0000313" key="6">
    <source>
        <dbReference type="Proteomes" id="UP000055060"/>
    </source>
</evidence>
<dbReference type="InterPro" id="IPR029033">
    <property type="entry name" value="His_PPase_superfam"/>
</dbReference>
<keyword evidence="6" id="KW-1185">Reference proteome</keyword>
<dbReference type="RefSeq" id="WP_075073291.1">
    <property type="nucleotide sequence ID" value="NZ_DF967972.1"/>
</dbReference>